<feature type="compositionally biased region" description="Low complexity" evidence="1">
    <location>
        <begin position="378"/>
        <end position="400"/>
    </location>
</feature>
<feature type="compositionally biased region" description="Low complexity" evidence="1">
    <location>
        <begin position="698"/>
        <end position="707"/>
    </location>
</feature>
<feature type="region of interest" description="Disordered" evidence="1">
    <location>
        <begin position="572"/>
        <end position="610"/>
    </location>
</feature>
<accession>A0ABQ7G2Z7</accession>
<sequence length="1070" mass="111247">MSAAVEEEEEDMQLRLWAERQRAASVAIGGSGLAAARFRDEPEAPGTPPLQVTELGLTCGPEAEPAQCSSEPLCDWFVCDDEATNIRYFAIQGSITLQHWQINLQFDPVVFEDPTYGVRVHRGVYEGHSLGGSLSTLLTLLLLHRGVAHPQQVAPAYAFGAPAVFCGGEDESAFLQQPQQQQQQQQCREEGNEKAIRVQEQAPAPAAPAVSASAPAVDASAPAVDASVPAVHASAHASMPAQDVDAEAIRNTRSSLGLLQRLGLTDRHFVNIIMHRDIVPRAFGCDYALVADLLKQWLPSFKTHPPLQGAYKSLYNFLGSVAVLKPHKSSPFVQPADAGHPLLPELPGLFHLRAPSATDTSNQCATETWMQRGEEDGPQASPAAHTSSTPAATLPAAAPPCNSHAIPEITANHTAVQHVSMPAAAAALPSTLSSHTSPAVPEGTASHSAALRGQAPAASATPPETLPPSVSSSSDLKAAATTGLGERSTLSVHGSLSFEGAESQTGSAACKGADTQIDSAVCKGANAQIGPSAADEQLKHAHIHLVGASSPQNQQGVSGTGSEGFECANKFDGLEASNNDGHPYSPTSHSLHPSLPHRTPQASQAYTPRSTATTAAHHTTILTFPPTSASTARAAAAAVAAAVHAHPAEANMGPGSLQDQAAVAAAAVAAAAAATAFSGDNLAPCSHPGHLRPTTGKSSSSSPLYTSESKRPSHRGSSSDNLALRHPGHHGPTKGKSSSSSPLYTSESRRPPHPERSTFNLALRHPGLRGPTIGAPSSSPSHTNASPHLHDASSSPHLHTSEPRRPSHHGSGSEPNVVVPLQQPSTQQQQQQQQQQLQHKVVQLQQSTQQQQQQLQQQQQQPNDMPHSNDILAAGRVRQPLVLREHQRDSCTVVLGVSASSAQRRDTSGSNSGSVAALQVPSACAAAAAGSSGGGVGHSSSLSSSRGSLEGSSIGADGNPASQGPEDSFSHGSVGSEHGGEAVGSQGRQNQWESAGDERGGRPSPAHRQLSPAVMTLQEATQLFLNTPHPLATLSEYASYGSDGAISRYHNPDNYTKGLIILADLACQSS</sequence>
<keyword evidence="4" id="KW-1185">Reference proteome</keyword>
<feature type="compositionally biased region" description="Low complexity" evidence="1">
    <location>
        <begin position="737"/>
        <end position="746"/>
    </location>
</feature>
<dbReference type="PANTHER" id="PTHR46483">
    <property type="entry name" value="PHOSPHOLIPASE A1 PLIP2, CHLOROPLASTIC"/>
    <property type="match status" value="1"/>
</dbReference>
<reference evidence="3" key="1">
    <citation type="submission" date="2017-08" db="EMBL/GenBank/DDBJ databases">
        <authorList>
            <person name="Polle J.E."/>
            <person name="Barry K."/>
            <person name="Cushman J."/>
            <person name="Schmutz J."/>
            <person name="Tran D."/>
            <person name="Hathwaick L.T."/>
            <person name="Yim W.C."/>
            <person name="Jenkins J."/>
            <person name="Mckie-Krisberg Z.M."/>
            <person name="Prochnik S."/>
            <person name="Lindquist E."/>
            <person name="Dockter R.B."/>
            <person name="Adam C."/>
            <person name="Molina H."/>
            <person name="Bunkerborg J."/>
            <person name="Jin E."/>
            <person name="Buchheim M."/>
            <person name="Magnuson J."/>
        </authorList>
    </citation>
    <scope>NUCLEOTIDE SEQUENCE</scope>
    <source>
        <strain evidence="3">CCAP 19/18</strain>
    </source>
</reference>
<dbReference type="PANTHER" id="PTHR46483:SF4">
    <property type="entry name" value="PHOSPHOLIPASE A1 PLIP2, CHLOROPLASTIC"/>
    <property type="match status" value="1"/>
</dbReference>
<feature type="domain" description="Fungal lipase-type" evidence="2">
    <location>
        <begin position="127"/>
        <end position="164"/>
    </location>
</feature>
<evidence type="ECO:0000313" key="4">
    <source>
        <dbReference type="Proteomes" id="UP000815325"/>
    </source>
</evidence>
<dbReference type="Pfam" id="PF01764">
    <property type="entry name" value="Lipase_3"/>
    <property type="match status" value="1"/>
</dbReference>
<protein>
    <recommendedName>
        <fullName evidence="2">Fungal lipase-type domain-containing protein</fullName>
    </recommendedName>
</protein>
<name>A0ABQ7G2Z7_DUNSA</name>
<gene>
    <name evidence="3" type="ORF">DUNSADRAFT_16742</name>
</gene>
<feature type="region of interest" description="Disordered" evidence="1">
    <location>
        <begin position="685"/>
        <end position="834"/>
    </location>
</feature>
<feature type="compositionally biased region" description="Polar residues" evidence="1">
    <location>
        <begin position="600"/>
        <end position="610"/>
    </location>
</feature>
<comment type="caution">
    <text evidence="3">The sequence shown here is derived from an EMBL/GenBank/DDBJ whole genome shotgun (WGS) entry which is preliminary data.</text>
</comment>
<organism evidence="3 4">
    <name type="scientific">Dunaliella salina</name>
    <name type="common">Green alga</name>
    <name type="synonym">Protococcus salinus</name>
    <dbReference type="NCBI Taxonomy" id="3046"/>
    <lineage>
        <taxon>Eukaryota</taxon>
        <taxon>Viridiplantae</taxon>
        <taxon>Chlorophyta</taxon>
        <taxon>core chlorophytes</taxon>
        <taxon>Chlorophyceae</taxon>
        <taxon>CS clade</taxon>
        <taxon>Chlamydomonadales</taxon>
        <taxon>Dunaliellaceae</taxon>
        <taxon>Dunaliella</taxon>
    </lineage>
</organism>
<evidence type="ECO:0000259" key="2">
    <source>
        <dbReference type="Pfam" id="PF01764"/>
    </source>
</evidence>
<dbReference type="Gene3D" id="3.40.50.1820">
    <property type="entry name" value="alpha/beta hydrolase"/>
    <property type="match status" value="1"/>
</dbReference>
<dbReference type="SUPFAM" id="SSF53474">
    <property type="entry name" value="alpha/beta-Hydrolases"/>
    <property type="match status" value="1"/>
</dbReference>
<evidence type="ECO:0000256" key="1">
    <source>
        <dbReference type="SAM" id="MobiDB-lite"/>
    </source>
</evidence>
<feature type="compositionally biased region" description="Low complexity" evidence="1">
    <location>
        <begin position="938"/>
        <end position="955"/>
    </location>
</feature>
<feature type="compositionally biased region" description="Basic and acidic residues" evidence="1">
    <location>
        <begin position="747"/>
        <end position="756"/>
    </location>
</feature>
<feature type="compositionally biased region" description="Low complexity" evidence="1">
    <location>
        <begin position="582"/>
        <end position="597"/>
    </location>
</feature>
<feature type="compositionally biased region" description="Low complexity" evidence="1">
    <location>
        <begin position="817"/>
        <end position="834"/>
    </location>
</feature>
<dbReference type="Proteomes" id="UP000815325">
    <property type="component" value="Unassembled WGS sequence"/>
</dbReference>
<feature type="region of interest" description="Disordered" evidence="1">
    <location>
        <begin position="927"/>
        <end position="1008"/>
    </location>
</feature>
<dbReference type="EMBL" id="MU070219">
    <property type="protein sequence ID" value="KAF5828980.1"/>
    <property type="molecule type" value="Genomic_DNA"/>
</dbReference>
<dbReference type="InterPro" id="IPR002921">
    <property type="entry name" value="Fungal_lipase-type"/>
</dbReference>
<feature type="region of interest" description="Disordered" evidence="1">
    <location>
        <begin position="430"/>
        <end position="488"/>
    </location>
</feature>
<feature type="region of interest" description="Disordered" evidence="1">
    <location>
        <begin position="372"/>
        <end position="400"/>
    </location>
</feature>
<evidence type="ECO:0000313" key="3">
    <source>
        <dbReference type="EMBL" id="KAF5828980.1"/>
    </source>
</evidence>
<proteinExistence type="predicted"/>
<feature type="compositionally biased region" description="Low complexity" evidence="1">
    <location>
        <begin position="430"/>
        <end position="439"/>
    </location>
</feature>
<feature type="compositionally biased region" description="Polar residues" evidence="1">
    <location>
        <begin position="775"/>
        <end position="798"/>
    </location>
</feature>
<dbReference type="InterPro" id="IPR043367">
    <property type="entry name" value="PLIP1/2/3"/>
</dbReference>
<dbReference type="InterPro" id="IPR029058">
    <property type="entry name" value="AB_hydrolase_fold"/>
</dbReference>